<comment type="caution">
    <text evidence="3">The sequence shown here is derived from an EMBL/GenBank/DDBJ whole genome shotgun (WGS) entry which is preliminary data.</text>
</comment>
<organism evidence="3 4">
    <name type="scientific">Rhododendron williamsianum</name>
    <dbReference type="NCBI Taxonomy" id="262921"/>
    <lineage>
        <taxon>Eukaryota</taxon>
        <taxon>Viridiplantae</taxon>
        <taxon>Streptophyta</taxon>
        <taxon>Embryophyta</taxon>
        <taxon>Tracheophyta</taxon>
        <taxon>Spermatophyta</taxon>
        <taxon>Magnoliopsida</taxon>
        <taxon>eudicotyledons</taxon>
        <taxon>Gunneridae</taxon>
        <taxon>Pentapetalae</taxon>
        <taxon>asterids</taxon>
        <taxon>Ericales</taxon>
        <taxon>Ericaceae</taxon>
        <taxon>Ericoideae</taxon>
        <taxon>Rhodoreae</taxon>
        <taxon>Rhododendron</taxon>
    </lineage>
</organism>
<evidence type="ECO:0000313" key="4">
    <source>
        <dbReference type="Proteomes" id="UP000428333"/>
    </source>
</evidence>
<feature type="non-terminal residue" evidence="3">
    <location>
        <position position="1"/>
    </location>
</feature>
<proteinExistence type="predicted"/>
<name>A0A6A4L7X8_9ERIC</name>
<evidence type="ECO:0000313" key="3">
    <source>
        <dbReference type="EMBL" id="KAE9454380.1"/>
    </source>
</evidence>
<keyword evidence="2" id="KW-0472">Membrane</keyword>
<keyword evidence="2" id="KW-0812">Transmembrane</keyword>
<gene>
    <name evidence="3" type="ORF">C3L33_13717</name>
</gene>
<feature type="transmembrane region" description="Helical" evidence="2">
    <location>
        <begin position="16"/>
        <end position="36"/>
    </location>
</feature>
<keyword evidence="2" id="KW-1133">Transmembrane helix</keyword>
<keyword evidence="4" id="KW-1185">Reference proteome</keyword>
<sequence length="203" mass="22344">MVRPTLVHAGDRQMGSIPLISIGLFILISALVALCAKHAKRVSRTHSNESSNDSKFAPKPPLRSPELMATIGNKAIPFVIQHRKMEVEAEVEEDKFVPKSPLRSPRQLMTAISNKAIPFIINQRKTEAQVEAEIGGGKVAEEGFGEGGLWQKEILMGEKCQPLEFSGVIYYDCYGNKISELPPRSPRASPLSTFSFPVTRDGN</sequence>
<dbReference type="PANTHER" id="PTHR33237">
    <property type="entry name" value="F2P16.13 PROTEIN-RELATED"/>
    <property type="match status" value="1"/>
</dbReference>
<reference evidence="3 4" key="1">
    <citation type="journal article" date="2019" name="Genome Biol. Evol.">
        <title>The Rhododendron genome and chromosomal organization provide insight into shared whole-genome duplications across the heath family (Ericaceae).</title>
        <authorList>
            <person name="Soza V.L."/>
            <person name="Lindsley D."/>
            <person name="Waalkes A."/>
            <person name="Ramage E."/>
            <person name="Patwardhan R.P."/>
            <person name="Burton J.N."/>
            <person name="Adey A."/>
            <person name="Kumar A."/>
            <person name="Qiu R."/>
            <person name="Shendure J."/>
            <person name="Hall B."/>
        </authorList>
    </citation>
    <scope>NUCLEOTIDE SEQUENCE [LARGE SCALE GENOMIC DNA]</scope>
    <source>
        <strain evidence="3">RSF 1966-606</strain>
    </source>
</reference>
<evidence type="ECO:0000256" key="1">
    <source>
        <dbReference type="SAM" id="MobiDB-lite"/>
    </source>
</evidence>
<protein>
    <submittedName>
        <fullName evidence="3">Uncharacterized protein</fullName>
    </submittedName>
</protein>
<accession>A0A6A4L7X8</accession>
<dbReference type="AlphaFoldDB" id="A0A6A4L7X8"/>
<feature type="region of interest" description="Disordered" evidence="1">
    <location>
        <begin position="42"/>
        <end position="64"/>
    </location>
</feature>
<dbReference type="PANTHER" id="PTHR33237:SF50">
    <property type="entry name" value="TRANSMEMBRANE PROTEIN"/>
    <property type="match status" value="1"/>
</dbReference>
<evidence type="ECO:0000256" key="2">
    <source>
        <dbReference type="SAM" id="Phobius"/>
    </source>
</evidence>
<feature type="region of interest" description="Disordered" evidence="1">
    <location>
        <begin position="182"/>
        <end position="203"/>
    </location>
</feature>
<dbReference type="EMBL" id="QEFC01002120">
    <property type="protein sequence ID" value="KAE9454380.1"/>
    <property type="molecule type" value="Genomic_DNA"/>
</dbReference>
<dbReference type="Proteomes" id="UP000428333">
    <property type="component" value="Linkage Group LG08"/>
</dbReference>
<feature type="compositionally biased region" description="Low complexity" evidence="1">
    <location>
        <begin position="182"/>
        <end position="192"/>
    </location>
</feature>
<dbReference type="OrthoDB" id="755532at2759"/>